<reference evidence="5" key="1">
    <citation type="journal article" date="2017" name="J. Phycol.">
        <title>Analysis of chloroplast genomes and a supermatrix inform reclassification of the Rhodomelaceae (Rhodophyta).</title>
        <authorList>
            <person name="Diaz-Tapia P."/>
            <person name="Maggs C.A."/>
            <person name="West J.A."/>
            <person name="Verbruggen H."/>
        </authorList>
    </citation>
    <scope>NUCLEOTIDE SEQUENCE</scope>
    <source>
        <strain evidence="5">PD1020</strain>
    </source>
</reference>
<dbReference type="AlphaFoldDB" id="A0A1Z1MJC5"/>
<evidence type="ECO:0000256" key="2">
    <source>
        <dbReference type="ARBA" id="ARBA00009664"/>
    </source>
</evidence>
<keyword evidence="5" id="KW-0150">Chloroplast</keyword>
<evidence type="ECO:0000256" key="3">
    <source>
        <dbReference type="ARBA" id="ARBA00021523"/>
    </source>
</evidence>
<protein>
    <recommendedName>
        <fullName evidence="3">Uncharacterized protein ycf23</fullName>
    </recommendedName>
</protein>
<geneLocation type="chloroplast" evidence="5"/>
<dbReference type="PANTHER" id="PTHR36895:SF1">
    <property type="entry name" value="YCF23 PROTEIN"/>
    <property type="match status" value="1"/>
</dbReference>
<dbReference type="GeneID" id="33359258"/>
<dbReference type="EMBL" id="MF101441">
    <property type="protein sequence ID" value="ARW66158.1"/>
    <property type="molecule type" value="Genomic_DNA"/>
</dbReference>
<dbReference type="InterPro" id="IPR007570">
    <property type="entry name" value="Uncharacterised_Ycf23"/>
</dbReference>
<gene>
    <name evidence="5" type="primary">ycf23</name>
</gene>
<organism evidence="5">
    <name type="scientific">Spyridia filamentosa</name>
    <name type="common">Red alga</name>
    <name type="synonym">Fucus filamentosus</name>
    <dbReference type="NCBI Taxonomy" id="196632"/>
    <lineage>
        <taxon>Eukaryota</taxon>
        <taxon>Rhodophyta</taxon>
        <taxon>Florideophyceae</taxon>
        <taxon>Rhodymeniophycidae</taxon>
        <taxon>Ceramiales</taxon>
        <taxon>Spyridiaceae</taxon>
        <taxon>Spyridia</taxon>
    </lineage>
</organism>
<name>A0A1Z1MJC5_SPYFI</name>
<comment type="similarity">
    <text evidence="2">Belongs to the ycf23 family.</text>
</comment>
<proteinExistence type="inferred from homology"/>
<evidence type="ECO:0000256" key="1">
    <source>
        <dbReference type="ARBA" id="ARBA00004474"/>
    </source>
</evidence>
<dbReference type="GO" id="GO:0009536">
    <property type="term" value="C:plastid"/>
    <property type="evidence" value="ECO:0007669"/>
    <property type="project" value="UniProtKB-SubCell"/>
</dbReference>
<accession>A0A1Z1MJC5</accession>
<dbReference type="PANTHER" id="PTHR36895">
    <property type="match status" value="1"/>
</dbReference>
<evidence type="ECO:0000256" key="4">
    <source>
        <dbReference type="ARBA" id="ARBA00022640"/>
    </source>
</evidence>
<sequence>MKVINHQNQAIEYLQSSVKVIAGIDNFDIERIIKIIKASEIAGATYVDLAANVEIVSAIKSLTTLPICASSIDPLELYNCSLVGADVVEIGNFDVLYKKGITFSASQIFHLALEAKTIIDKKIQICVTIPHILSLNDQIKLSILLEKAGIDIIQTEGLISKIAAKFCNNDYICSNQKKFQDNVFRSINQATYSLSASYAIAQATHLPVVTSSGIMSISAPIAFHYGASGIGFRSAIADLQNMRQIIQYIYQIMNSISYAEYNSIDYLSTRIYLNNISFFYIKQ</sequence>
<dbReference type="SUPFAM" id="SSF51569">
    <property type="entry name" value="Aldolase"/>
    <property type="match status" value="1"/>
</dbReference>
<dbReference type="RefSeq" id="YP_009396972.1">
    <property type="nucleotide sequence ID" value="NC_035285.1"/>
</dbReference>
<keyword evidence="4 5" id="KW-0934">Plastid</keyword>
<dbReference type="Pfam" id="PF04481">
    <property type="entry name" value="DUF561"/>
    <property type="match status" value="1"/>
</dbReference>
<comment type="subcellular location">
    <subcellularLocation>
        <location evidence="1">Plastid</location>
    </subcellularLocation>
</comment>
<evidence type="ECO:0000313" key="5">
    <source>
        <dbReference type="EMBL" id="ARW66158.1"/>
    </source>
</evidence>